<evidence type="ECO:0008006" key="3">
    <source>
        <dbReference type="Google" id="ProtNLM"/>
    </source>
</evidence>
<dbReference type="Proteomes" id="UP001519332">
    <property type="component" value="Unassembled WGS sequence"/>
</dbReference>
<accession>A0ABS4U1C2</accession>
<name>A0ABS4U1C2_9PSEU</name>
<gene>
    <name evidence="1" type="ORF">JOF56_010833</name>
</gene>
<evidence type="ECO:0000313" key="2">
    <source>
        <dbReference type="Proteomes" id="UP001519332"/>
    </source>
</evidence>
<reference evidence="1 2" key="1">
    <citation type="submission" date="2021-03" db="EMBL/GenBank/DDBJ databases">
        <title>Sequencing the genomes of 1000 actinobacteria strains.</title>
        <authorList>
            <person name="Klenk H.-P."/>
        </authorList>
    </citation>
    <scope>NUCLEOTIDE SEQUENCE [LARGE SCALE GENOMIC DNA]</scope>
    <source>
        <strain evidence="1 2">DSM 46670</strain>
    </source>
</reference>
<proteinExistence type="predicted"/>
<evidence type="ECO:0000313" key="1">
    <source>
        <dbReference type="EMBL" id="MBP2330448.1"/>
    </source>
</evidence>
<sequence length="127" mass="12676">MSPYAFGVLVSSLLAVELERFLPGQTGLPAVTESEVGMGEVVEGVGGLEGVSQVAEQDEGLRVVVDGAVVVAGPVVDPAETVQCGCCAFGVVMVALQGECGLTVGTCSRVIADPGGIPTDRGRACPG</sequence>
<comment type="caution">
    <text evidence="1">The sequence shown here is derived from an EMBL/GenBank/DDBJ whole genome shotgun (WGS) entry which is preliminary data.</text>
</comment>
<dbReference type="EMBL" id="JAGINW010000001">
    <property type="protein sequence ID" value="MBP2330448.1"/>
    <property type="molecule type" value="Genomic_DNA"/>
</dbReference>
<organism evidence="1 2">
    <name type="scientific">Kibdelosporangium banguiense</name>
    <dbReference type="NCBI Taxonomy" id="1365924"/>
    <lineage>
        <taxon>Bacteria</taxon>
        <taxon>Bacillati</taxon>
        <taxon>Actinomycetota</taxon>
        <taxon>Actinomycetes</taxon>
        <taxon>Pseudonocardiales</taxon>
        <taxon>Pseudonocardiaceae</taxon>
        <taxon>Kibdelosporangium</taxon>
    </lineage>
</organism>
<keyword evidence="2" id="KW-1185">Reference proteome</keyword>
<protein>
    <recommendedName>
        <fullName evidence="3">Secreted protein</fullName>
    </recommendedName>
</protein>